<dbReference type="PANTHER" id="PTHR28607:SF4">
    <property type="entry name" value="TRANSMEMBRANE PROTEIN"/>
    <property type="match status" value="1"/>
</dbReference>
<evidence type="ECO:0000256" key="2">
    <source>
        <dbReference type="ARBA" id="ARBA00006986"/>
    </source>
</evidence>
<evidence type="ECO:0000313" key="10">
    <source>
        <dbReference type="Proteomes" id="UP001054837"/>
    </source>
</evidence>
<keyword evidence="10" id="KW-1185">Reference proteome</keyword>
<protein>
    <submittedName>
        <fullName evidence="9">Uncharacterized protein</fullName>
    </submittedName>
</protein>
<evidence type="ECO:0000256" key="7">
    <source>
        <dbReference type="ARBA" id="ARBA00023180"/>
    </source>
</evidence>
<gene>
    <name evidence="9" type="primary">AVEN_152340_1</name>
    <name evidence="9" type="ORF">CDAR_30741</name>
</gene>
<evidence type="ECO:0000256" key="3">
    <source>
        <dbReference type="ARBA" id="ARBA00022692"/>
    </source>
</evidence>
<comment type="similarity">
    <text evidence="2">Belongs to the FAM174 family.</text>
</comment>
<sequence length="184" mass="20736">MQDLTRKNIITPCVFFLIYSILQCHTVTYEHKLGSLTYQNEATVGSLGISLSKRQAVDNVNQIQNLSISDNKTASVEFLSNRTVLQTKPPIISGEVNITQSLPAWMSTIKSGALQRTGFVALGFMSIIVIFFVVRGVRLRHKKSKSRKYGIITSTDMEMEPLDKDDDDEEETTLFDAQHKYSLQ</sequence>
<keyword evidence="6 8" id="KW-0472">Membrane</keyword>
<evidence type="ECO:0000256" key="1">
    <source>
        <dbReference type="ARBA" id="ARBA00004479"/>
    </source>
</evidence>
<dbReference type="Pfam" id="PF06679">
    <property type="entry name" value="DUF1180"/>
    <property type="match status" value="1"/>
</dbReference>
<dbReference type="Proteomes" id="UP001054837">
    <property type="component" value="Unassembled WGS sequence"/>
</dbReference>
<evidence type="ECO:0000256" key="5">
    <source>
        <dbReference type="ARBA" id="ARBA00022989"/>
    </source>
</evidence>
<comment type="caution">
    <text evidence="9">The sequence shown here is derived from an EMBL/GenBank/DDBJ whole genome shotgun (WGS) entry which is preliminary data.</text>
</comment>
<proteinExistence type="inferred from homology"/>
<organism evidence="9 10">
    <name type="scientific">Caerostris darwini</name>
    <dbReference type="NCBI Taxonomy" id="1538125"/>
    <lineage>
        <taxon>Eukaryota</taxon>
        <taxon>Metazoa</taxon>
        <taxon>Ecdysozoa</taxon>
        <taxon>Arthropoda</taxon>
        <taxon>Chelicerata</taxon>
        <taxon>Arachnida</taxon>
        <taxon>Araneae</taxon>
        <taxon>Araneomorphae</taxon>
        <taxon>Entelegynae</taxon>
        <taxon>Araneoidea</taxon>
        <taxon>Araneidae</taxon>
        <taxon>Caerostris</taxon>
    </lineage>
</organism>
<dbReference type="PANTHER" id="PTHR28607">
    <property type="entry name" value="EXPRESSED PROTEIN"/>
    <property type="match status" value="1"/>
</dbReference>
<evidence type="ECO:0000313" key="9">
    <source>
        <dbReference type="EMBL" id="GIY80014.1"/>
    </source>
</evidence>
<evidence type="ECO:0000256" key="4">
    <source>
        <dbReference type="ARBA" id="ARBA00022729"/>
    </source>
</evidence>
<reference evidence="9 10" key="1">
    <citation type="submission" date="2021-06" db="EMBL/GenBank/DDBJ databases">
        <title>Caerostris darwini draft genome.</title>
        <authorList>
            <person name="Kono N."/>
            <person name="Arakawa K."/>
        </authorList>
    </citation>
    <scope>NUCLEOTIDE SEQUENCE [LARGE SCALE GENOMIC DNA]</scope>
</reference>
<evidence type="ECO:0000256" key="6">
    <source>
        <dbReference type="ARBA" id="ARBA00023136"/>
    </source>
</evidence>
<keyword evidence="4" id="KW-0732">Signal</keyword>
<dbReference type="InterPro" id="IPR009565">
    <property type="entry name" value="FAM174-like"/>
</dbReference>
<dbReference type="AlphaFoldDB" id="A0AAV4WDX1"/>
<comment type="subcellular location">
    <subcellularLocation>
        <location evidence="1">Membrane</location>
        <topology evidence="1">Single-pass type I membrane protein</topology>
    </subcellularLocation>
</comment>
<keyword evidence="3 8" id="KW-0812">Transmembrane</keyword>
<evidence type="ECO:0000256" key="8">
    <source>
        <dbReference type="SAM" id="Phobius"/>
    </source>
</evidence>
<accession>A0AAV4WDX1</accession>
<dbReference type="GO" id="GO:0016020">
    <property type="term" value="C:membrane"/>
    <property type="evidence" value="ECO:0007669"/>
    <property type="project" value="UniProtKB-SubCell"/>
</dbReference>
<feature type="transmembrane region" description="Helical" evidence="8">
    <location>
        <begin position="118"/>
        <end position="137"/>
    </location>
</feature>
<keyword evidence="5 8" id="KW-1133">Transmembrane helix</keyword>
<keyword evidence="7" id="KW-0325">Glycoprotein</keyword>
<name>A0AAV4WDX1_9ARAC</name>
<dbReference type="EMBL" id="BPLQ01014468">
    <property type="protein sequence ID" value="GIY80014.1"/>
    <property type="molecule type" value="Genomic_DNA"/>
</dbReference>